<protein>
    <submittedName>
        <fullName evidence="1">Uncharacterized protein</fullName>
    </submittedName>
</protein>
<organism evidence="1 2">
    <name type="scientific">Ensete ventricosum</name>
    <name type="common">Abyssinian banana</name>
    <name type="synonym">Musa ensete</name>
    <dbReference type="NCBI Taxonomy" id="4639"/>
    <lineage>
        <taxon>Eukaryota</taxon>
        <taxon>Viridiplantae</taxon>
        <taxon>Streptophyta</taxon>
        <taxon>Embryophyta</taxon>
        <taxon>Tracheophyta</taxon>
        <taxon>Spermatophyta</taxon>
        <taxon>Magnoliopsida</taxon>
        <taxon>Liliopsida</taxon>
        <taxon>Zingiberales</taxon>
        <taxon>Musaceae</taxon>
        <taxon>Ensete</taxon>
    </lineage>
</organism>
<gene>
    <name evidence="1" type="ORF">OPV22_001210</name>
</gene>
<evidence type="ECO:0000313" key="2">
    <source>
        <dbReference type="Proteomes" id="UP001222027"/>
    </source>
</evidence>
<dbReference type="Proteomes" id="UP001222027">
    <property type="component" value="Unassembled WGS sequence"/>
</dbReference>
<name>A0AAV8RRV6_ENSVE</name>
<accession>A0AAV8RRV6</accession>
<proteinExistence type="predicted"/>
<reference evidence="1 2" key="1">
    <citation type="submission" date="2022-12" db="EMBL/GenBank/DDBJ databases">
        <title>Chromosome-scale assembly of the Ensete ventricosum genome.</title>
        <authorList>
            <person name="Dussert Y."/>
            <person name="Stocks J."/>
            <person name="Wendawek A."/>
            <person name="Woldeyes F."/>
            <person name="Nichols R.A."/>
            <person name="Borrell J.S."/>
        </authorList>
    </citation>
    <scope>NUCLEOTIDE SEQUENCE [LARGE SCALE GENOMIC DNA]</scope>
    <source>
        <strain evidence="2">cv. Maze</strain>
        <tissue evidence="1">Seeds</tissue>
    </source>
</reference>
<sequence>MHTRVALRIGRRSKQQPRFLCAEEKKEEALSLSLSLLRARASLFRVNRPCHLELCAFHSPPPKSDRAASIIHPLRYRRLGDSVYVVKSLPSQVLSFSPAW</sequence>
<dbReference type="EMBL" id="JAQQAF010000001">
    <property type="protein sequence ID" value="KAJ8510776.1"/>
    <property type="molecule type" value="Genomic_DNA"/>
</dbReference>
<comment type="caution">
    <text evidence="1">The sequence shown here is derived from an EMBL/GenBank/DDBJ whole genome shotgun (WGS) entry which is preliminary data.</text>
</comment>
<keyword evidence="2" id="KW-1185">Reference proteome</keyword>
<dbReference type="AlphaFoldDB" id="A0AAV8RRV6"/>
<evidence type="ECO:0000313" key="1">
    <source>
        <dbReference type="EMBL" id="KAJ8510776.1"/>
    </source>
</evidence>